<name>A0ABT5NHQ4_9PSED</name>
<accession>A0ABT5NHQ4</accession>
<organism evidence="2 3">
    <name type="scientific">Pseudomonas shahriarae</name>
    <dbReference type="NCBI Taxonomy" id="2745512"/>
    <lineage>
        <taxon>Bacteria</taxon>
        <taxon>Pseudomonadati</taxon>
        <taxon>Pseudomonadota</taxon>
        <taxon>Gammaproteobacteria</taxon>
        <taxon>Pseudomonadales</taxon>
        <taxon>Pseudomonadaceae</taxon>
        <taxon>Pseudomonas</taxon>
    </lineage>
</organism>
<evidence type="ECO:0000313" key="3">
    <source>
        <dbReference type="Proteomes" id="UP001148189"/>
    </source>
</evidence>
<feature type="signal peptide" evidence="1">
    <location>
        <begin position="1"/>
        <end position="22"/>
    </location>
</feature>
<comment type="caution">
    <text evidence="2">The sequence shown here is derived from an EMBL/GenBank/DDBJ whole genome shotgun (WGS) entry which is preliminary data.</text>
</comment>
<reference evidence="2" key="1">
    <citation type="submission" date="2022-05" db="EMBL/GenBank/DDBJ databases">
        <title>Novel Pseudomonas spp. Isolated from a Rainbow Trout Aquaculture Facility.</title>
        <authorList>
            <person name="Testerman T."/>
            <person name="Graf J."/>
        </authorList>
    </citation>
    <scope>NUCLEOTIDE SEQUENCE</scope>
    <source>
        <strain evidence="2">ID1050</strain>
    </source>
</reference>
<proteinExistence type="predicted"/>
<keyword evidence="3" id="KW-1185">Reference proteome</keyword>
<evidence type="ECO:0000313" key="2">
    <source>
        <dbReference type="EMBL" id="MDD0987831.1"/>
    </source>
</evidence>
<dbReference type="Proteomes" id="UP001148189">
    <property type="component" value="Unassembled WGS sequence"/>
</dbReference>
<sequence>MHATLKLILATLLVSSPLIASAVDEHHPEGQTAPAKTSEAATQMQNNVMTEQMQKMQTAHDKAAAAKTPAERHAAMQESMKTMKDSMAMMQKNCHGKGMGMGMDGNKDGMEMGMMNMMMKMMDQQSSMMNMPMSK</sequence>
<dbReference type="EMBL" id="JAMDHD010000036">
    <property type="protein sequence ID" value="MDD0987831.1"/>
    <property type="molecule type" value="Genomic_DNA"/>
</dbReference>
<dbReference type="RefSeq" id="WP_273865729.1">
    <property type="nucleotide sequence ID" value="NZ_JAMDHD010000036.1"/>
</dbReference>
<protein>
    <recommendedName>
        <fullName evidence="4">Pentapeptide MXKDX repeat protein</fullName>
    </recommendedName>
</protein>
<gene>
    <name evidence="2" type="ORF">M5G21_23035</name>
</gene>
<feature type="chain" id="PRO_5045053907" description="Pentapeptide MXKDX repeat protein" evidence="1">
    <location>
        <begin position="23"/>
        <end position="135"/>
    </location>
</feature>
<evidence type="ECO:0000256" key="1">
    <source>
        <dbReference type="SAM" id="SignalP"/>
    </source>
</evidence>
<keyword evidence="1" id="KW-0732">Signal</keyword>
<evidence type="ECO:0008006" key="4">
    <source>
        <dbReference type="Google" id="ProtNLM"/>
    </source>
</evidence>